<name>A0A6C0F3I7_9ZZZZ</name>
<proteinExistence type="predicted"/>
<dbReference type="AlphaFoldDB" id="A0A6C0F3I7"/>
<organism evidence="1">
    <name type="scientific">viral metagenome</name>
    <dbReference type="NCBI Taxonomy" id="1070528"/>
    <lineage>
        <taxon>unclassified sequences</taxon>
        <taxon>metagenomes</taxon>
        <taxon>organismal metagenomes</taxon>
    </lineage>
</organism>
<accession>A0A6C0F3I7</accession>
<reference evidence="1" key="1">
    <citation type="journal article" date="2020" name="Nature">
        <title>Giant virus diversity and host interactions through global metagenomics.</title>
        <authorList>
            <person name="Schulz F."/>
            <person name="Roux S."/>
            <person name="Paez-Espino D."/>
            <person name="Jungbluth S."/>
            <person name="Walsh D.A."/>
            <person name="Denef V.J."/>
            <person name="McMahon K.D."/>
            <person name="Konstantinidis K.T."/>
            <person name="Eloe-Fadrosh E.A."/>
            <person name="Kyrpides N.C."/>
            <person name="Woyke T."/>
        </authorList>
    </citation>
    <scope>NUCLEOTIDE SEQUENCE</scope>
    <source>
        <strain evidence="1">GVMAG-M-3300009180-1</strain>
    </source>
</reference>
<sequence length="79" mass="9370">MEKENITISRETTDSVVFSIIKQFQQRSEVGMAKYGVNLDRTDLTMLQWIQHAQEEHMDAILYLEKIKQIEQNRLKLSE</sequence>
<evidence type="ECO:0000313" key="1">
    <source>
        <dbReference type="EMBL" id="QHT35119.1"/>
    </source>
</evidence>
<protein>
    <submittedName>
        <fullName evidence="1">Uncharacterized protein</fullName>
    </submittedName>
</protein>
<dbReference type="EMBL" id="MN739013">
    <property type="protein sequence ID" value="QHT35119.1"/>
    <property type="molecule type" value="Genomic_DNA"/>
</dbReference>